<gene>
    <name evidence="1" type="ORF">JOE57_003195</name>
</gene>
<proteinExistence type="predicted"/>
<protein>
    <recommendedName>
        <fullName evidence="3">DUF222 domain-containing protein</fullName>
    </recommendedName>
</protein>
<keyword evidence="2" id="KW-1185">Reference proteome</keyword>
<evidence type="ECO:0000313" key="2">
    <source>
        <dbReference type="Proteomes" id="UP000704762"/>
    </source>
</evidence>
<sequence length="486" mass="53061">MFESAAGETPGVGATEDRAAVAGAVADCFRALVAAECTQLRLAAQWADLHLPEQPTSEAAQPGTERAREFGGPGTPQMLEFAAAEFGALQEMSRLSASRLIADALDLRHRLPRLWRRVLDGQVRAYQARWVAQNTRHLSSQAADCVDASVAEYANTLPWSRFQRLVEARVIAADPAQAEARAELEAADRFVRAGQSNEHGLKLLVAKAQAGDVIWFVAMADRIAQILLQNGDVDPVDVRRSKAIGILAQPATALKLLLAHEGRVAETDPDQQLADLVTSSDDLAARLRPVTLYVHVDRESLLSGSGVARLEDVGPVTLKQVRSFLGTNCRVTVTPVVDLENFKAVDSYEFPARLRDGLYLRNPVDVFPFGTNVTRRKDVDHTVPYRPPDRGGPPGQTRIGNGGLVARFSHRIKTHGRWRLRQPRAGSYLWRSPTGWYFLVDHNGTHSLGDDGFAAEIWAAAGRLQAAELEAYPGNPGVEIDLTRVA</sequence>
<evidence type="ECO:0008006" key="3">
    <source>
        <dbReference type="Google" id="ProtNLM"/>
    </source>
</evidence>
<comment type="caution">
    <text evidence="1">The sequence shown here is derived from an EMBL/GenBank/DDBJ whole genome shotgun (WGS) entry which is preliminary data.</text>
</comment>
<dbReference type="Proteomes" id="UP000704762">
    <property type="component" value="Unassembled WGS sequence"/>
</dbReference>
<reference evidence="1 2" key="1">
    <citation type="submission" date="2021-01" db="EMBL/GenBank/DDBJ databases">
        <title>Sequencing the genomes of 1000 actinobacteria strains.</title>
        <authorList>
            <person name="Klenk H.-P."/>
        </authorList>
    </citation>
    <scope>NUCLEOTIDE SEQUENCE [LARGE SCALE GENOMIC DNA]</scope>
    <source>
        <strain evidence="1 2">DSM 18662</strain>
    </source>
</reference>
<organism evidence="1 2">
    <name type="scientific">Microlunatus panaciterrae</name>
    <dbReference type="NCBI Taxonomy" id="400768"/>
    <lineage>
        <taxon>Bacteria</taxon>
        <taxon>Bacillati</taxon>
        <taxon>Actinomycetota</taxon>
        <taxon>Actinomycetes</taxon>
        <taxon>Propionibacteriales</taxon>
        <taxon>Propionibacteriaceae</taxon>
        <taxon>Microlunatus</taxon>
    </lineage>
</organism>
<name>A0ABS2RMN4_9ACTN</name>
<evidence type="ECO:0000313" key="1">
    <source>
        <dbReference type="EMBL" id="MBM7800274.1"/>
    </source>
</evidence>
<dbReference type="EMBL" id="JAFBCF010000001">
    <property type="protein sequence ID" value="MBM7800274.1"/>
    <property type="molecule type" value="Genomic_DNA"/>
</dbReference>
<accession>A0ABS2RMN4</accession>
<dbReference type="RefSeq" id="WP_204919561.1">
    <property type="nucleotide sequence ID" value="NZ_BAAAQP010000003.1"/>
</dbReference>